<name>A0ABN2PGN2_9ACTN</name>
<comment type="caution">
    <text evidence="1">The sequence shown here is derived from an EMBL/GenBank/DDBJ whole genome shotgun (WGS) entry which is preliminary data.</text>
</comment>
<evidence type="ECO:0008006" key="3">
    <source>
        <dbReference type="Google" id="ProtNLM"/>
    </source>
</evidence>
<accession>A0ABN2PGN2</accession>
<evidence type="ECO:0000313" key="2">
    <source>
        <dbReference type="Proteomes" id="UP001501303"/>
    </source>
</evidence>
<evidence type="ECO:0000313" key="1">
    <source>
        <dbReference type="EMBL" id="GAA1921260.1"/>
    </source>
</evidence>
<dbReference type="Proteomes" id="UP001501303">
    <property type="component" value="Unassembled WGS sequence"/>
</dbReference>
<proteinExistence type="predicted"/>
<organism evidence="1 2">
    <name type="scientific">Streptomyces sodiiphilus</name>
    <dbReference type="NCBI Taxonomy" id="226217"/>
    <lineage>
        <taxon>Bacteria</taxon>
        <taxon>Bacillati</taxon>
        <taxon>Actinomycetota</taxon>
        <taxon>Actinomycetes</taxon>
        <taxon>Kitasatosporales</taxon>
        <taxon>Streptomycetaceae</taxon>
        <taxon>Streptomyces</taxon>
    </lineage>
</organism>
<dbReference type="RefSeq" id="WP_344262929.1">
    <property type="nucleotide sequence ID" value="NZ_BAAAMJ010000032.1"/>
</dbReference>
<keyword evidence="2" id="KW-1185">Reference proteome</keyword>
<reference evidence="2" key="1">
    <citation type="journal article" date="2019" name="Int. J. Syst. Evol. Microbiol.">
        <title>The Global Catalogue of Microorganisms (GCM) 10K type strain sequencing project: providing services to taxonomists for standard genome sequencing and annotation.</title>
        <authorList>
            <consortium name="The Broad Institute Genomics Platform"/>
            <consortium name="The Broad Institute Genome Sequencing Center for Infectious Disease"/>
            <person name="Wu L."/>
            <person name="Ma J."/>
        </authorList>
    </citation>
    <scope>NUCLEOTIDE SEQUENCE [LARGE SCALE GENOMIC DNA]</scope>
    <source>
        <strain evidence="2">JCM 13581</strain>
    </source>
</reference>
<sequence>MNEVENNCAEVRMLSAKVHQGGKQSATAFRTLAQKLLAITVMEQGQRLVLRPHTRGDTVWVLEGGHNAPHTSDAGLVKLLDGHWLKIGYLLSLTGNNRLAVTSSKIQYQWTDTDRSEVFRYDYAYEAEGRHPAAHLNLHALLPEPDGPGGPGRPLERVHFPTGRTSLEQVLRLLAQGFHVRTARPPEIWEPVLAEAERMFYEVAHQPSFTSADAA</sequence>
<protein>
    <recommendedName>
        <fullName evidence="3">WYL domain-containing protein</fullName>
    </recommendedName>
</protein>
<gene>
    <name evidence="1" type="ORF">GCM10009716_32300</name>
</gene>
<dbReference type="EMBL" id="BAAAMJ010000032">
    <property type="protein sequence ID" value="GAA1921260.1"/>
    <property type="molecule type" value="Genomic_DNA"/>
</dbReference>